<protein>
    <submittedName>
        <fullName evidence="1">Uncharacterized protein</fullName>
    </submittedName>
</protein>
<dbReference type="Proteomes" id="UP000499080">
    <property type="component" value="Unassembled WGS sequence"/>
</dbReference>
<name>A0A4Y2PQQ0_ARAVE</name>
<sequence>MGMEHLSGTGSMGRNTSLELVPWAGNTYLELASWAGNTYLELASWAGTLIWNCSICREHFWNGYMGMEHLSGTGSLGTEHLSRTGSWAGTYLKLAPWAAQDTYLELAPWAWEHLSGTAHGHETLIWELAPHGHGTLIGN</sequence>
<evidence type="ECO:0000313" key="2">
    <source>
        <dbReference type="Proteomes" id="UP000499080"/>
    </source>
</evidence>
<organism evidence="1 2">
    <name type="scientific">Araneus ventricosus</name>
    <name type="common">Orbweaver spider</name>
    <name type="synonym">Epeira ventricosa</name>
    <dbReference type="NCBI Taxonomy" id="182803"/>
    <lineage>
        <taxon>Eukaryota</taxon>
        <taxon>Metazoa</taxon>
        <taxon>Ecdysozoa</taxon>
        <taxon>Arthropoda</taxon>
        <taxon>Chelicerata</taxon>
        <taxon>Arachnida</taxon>
        <taxon>Araneae</taxon>
        <taxon>Araneomorphae</taxon>
        <taxon>Entelegynae</taxon>
        <taxon>Araneoidea</taxon>
        <taxon>Araneidae</taxon>
        <taxon>Araneus</taxon>
    </lineage>
</organism>
<dbReference type="EMBL" id="BGPR01012045">
    <property type="protein sequence ID" value="GBN54225.1"/>
    <property type="molecule type" value="Genomic_DNA"/>
</dbReference>
<evidence type="ECO:0000313" key="1">
    <source>
        <dbReference type="EMBL" id="GBN54225.1"/>
    </source>
</evidence>
<comment type="caution">
    <text evidence="1">The sequence shown here is derived from an EMBL/GenBank/DDBJ whole genome shotgun (WGS) entry which is preliminary data.</text>
</comment>
<reference evidence="1 2" key="1">
    <citation type="journal article" date="2019" name="Sci. Rep.">
        <title>Orb-weaving spider Araneus ventricosus genome elucidates the spidroin gene catalogue.</title>
        <authorList>
            <person name="Kono N."/>
            <person name="Nakamura H."/>
            <person name="Ohtoshi R."/>
            <person name="Moran D.A.P."/>
            <person name="Shinohara A."/>
            <person name="Yoshida Y."/>
            <person name="Fujiwara M."/>
            <person name="Mori M."/>
            <person name="Tomita M."/>
            <person name="Arakawa K."/>
        </authorList>
    </citation>
    <scope>NUCLEOTIDE SEQUENCE [LARGE SCALE GENOMIC DNA]</scope>
</reference>
<gene>
    <name evidence="1" type="ORF">AVEN_87130_1</name>
</gene>
<accession>A0A4Y2PQQ0</accession>
<keyword evidence="2" id="KW-1185">Reference proteome</keyword>
<proteinExistence type="predicted"/>
<dbReference type="AlphaFoldDB" id="A0A4Y2PQQ0"/>